<proteinExistence type="predicted"/>
<evidence type="ECO:0000256" key="1">
    <source>
        <dbReference type="SAM" id="MobiDB-lite"/>
    </source>
</evidence>
<organism evidence="2 3">
    <name type="scientific">Austropuccinia psidii MF-1</name>
    <dbReference type="NCBI Taxonomy" id="1389203"/>
    <lineage>
        <taxon>Eukaryota</taxon>
        <taxon>Fungi</taxon>
        <taxon>Dikarya</taxon>
        <taxon>Basidiomycota</taxon>
        <taxon>Pucciniomycotina</taxon>
        <taxon>Pucciniomycetes</taxon>
        <taxon>Pucciniales</taxon>
        <taxon>Sphaerophragmiaceae</taxon>
        <taxon>Austropuccinia</taxon>
    </lineage>
</organism>
<feature type="region of interest" description="Disordered" evidence="1">
    <location>
        <begin position="38"/>
        <end position="97"/>
    </location>
</feature>
<accession>A0A9Q3HEA3</accession>
<gene>
    <name evidence="2" type="ORF">O181_038595</name>
</gene>
<keyword evidence="3" id="KW-1185">Reference proteome</keyword>
<name>A0A9Q3HEA3_9BASI</name>
<dbReference type="AlphaFoldDB" id="A0A9Q3HEA3"/>
<feature type="compositionally biased region" description="Basic residues" evidence="1">
    <location>
        <begin position="52"/>
        <end position="61"/>
    </location>
</feature>
<protein>
    <submittedName>
        <fullName evidence="2">Uncharacterized protein</fullName>
    </submittedName>
</protein>
<evidence type="ECO:0000313" key="2">
    <source>
        <dbReference type="EMBL" id="MBW0498880.1"/>
    </source>
</evidence>
<dbReference type="EMBL" id="AVOT02014954">
    <property type="protein sequence ID" value="MBW0498880.1"/>
    <property type="molecule type" value="Genomic_DNA"/>
</dbReference>
<feature type="compositionally biased region" description="Basic and acidic residues" evidence="1">
    <location>
        <begin position="62"/>
        <end position="90"/>
    </location>
</feature>
<comment type="caution">
    <text evidence="2">The sequence shown here is derived from an EMBL/GenBank/DDBJ whole genome shotgun (WGS) entry which is preliminary data.</text>
</comment>
<evidence type="ECO:0000313" key="3">
    <source>
        <dbReference type="Proteomes" id="UP000765509"/>
    </source>
</evidence>
<sequence>MADITPIVENLQDAWTEKVPFNQIANIQGDDQNYEDPLEFKDICGTPQGAKNKNKKIKIKKSPPDLKSLKVNPRGEGDPHQKQPAQEHQDLSQFPPL</sequence>
<reference evidence="2" key="1">
    <citation type="submission" date="2021-03" db="EMBL/GenBank/DDBJ databases">
        <title>Draft genome sequence of rust myrtle Austropuccinia psidii MF-1, a brazilian biotype.</title>
        <authorList>
            <person name="Quecine M.C."/>
            <person name="Pachon D.M.R."/>
            <person name="Bonatelli M.L."/>
            <person name="Correr F.H."/>
            <person name="Franceschini L.M."/>
            <person name="Leite T.F."/>
            <person name="Margarido G.R.A."/>
            <person name="Almeida C.A."/>
            <person name="Ferrarezi J.A."/>
            <person name="Labate C.A."/>
        </authorList>
    </citation>
    <scope>NUCLEOTIDE SEQUENCE</scope>
    <source>
        <strain evidence="2">MF-1</strain>
    </source>
</reference>
<dbReference type="Proteomes" id="UP000765509">
    <property type="component" value="Unassembled WGS sequence"/>
</dbReference>